<dbReference type="InterPro" id="IPR018060">
    <property type="entry name" value="HTH_AraC"/>
</dbReference>
<feature type="domain" description="HTH araC/xylS-type" evidence="4">
    <location>
        <begin position="131"/>
        <end position="228"/>
    </location>
</feature>
<evidence type="ECO:0000259" key="4">
    <source>
        <dbReference type="PROSITE" id="PS01124"/>
    </source>
</evidence>
<reference evidence="5" key="1">
    <citation type="submission" date="2022-10" db="EMBL/GenBank/DDBJ databases">
        <title>The complete genomes of actinobacterial strains from the NBC collection.</title>
        <authorList>
            <person name="Joergensen T.S."/>
            <person name="Alvarez Arevalo M."/>
            <person name="Sterndorff E.B."/>
            <person name="Faurdal D."/>
            <person name="Vuksanovic O."/>
            <person name="Mourched A.-S."/>
            <person name="Charusanti P."/>
            <person name="Shaw S."/>
            <person name="Blin K."/>
            <person name="Weber T."/>
        </authorList>
    </citation>
    <scope>NUCLEOTIDE SEQUENCE</scope>
    <source>
        <strain evidence="5">NBC_00222</strain>
    </source>
</reference>
<dbReference type="SUPFAM" id="SSF46689">
    <property type="entry name" value="Homeodomain-like"/>
    <property type="match status" value="1"/>
</dbReference>
<dbReference type="Pfam" id="PF12833">
    <property type="entry name" value="HTH_18"/>
    <property type="match status" value="1"/>
</dbReference>
<evidence type="ECO:0000313" key="5">
    <source>
        <dbReference type="EMBL" id="WUQ88118.1"/>
    </source>
</evidence>
<dbReference type="SMART" id="SM00342">
    <property type="entry name" value="HTH_ARAC"/>
    <property type="match status" value="1"/>
</dbReference>
<gene>
    <name evidence="5" type="ORF">OHA16_37105</name>
</gene>
<dbReference type="PANTHER" id="PTHR46796">
    <property type="entry name" value="HTH-TYPE TRANSCRIPTIONAL ACTIVATOR RHAS-RELATED"/>
    <property type="match status" value="1"/>
</dbReference>
<keyword evidence="6" id="KW-1185">Reference proteome</keyword>
<evidence type="ECO:0000256" key="2">
    <source>
        <dbReference type="ARBA" id="ARBA00023125"/>
    </source>
</evidence>
<organism evidence="5 6">
    <name type="scientific">Kitasatospora purpeofusca</name>
    <dbReference type="NCBI Taxonomy" id="67352"/>
    <lineage>
        <taxon>Bacteria</taxon>
        <taxon>Bacillati</taxon>
        <taxon>Actinomycetota</taxon>
        <taxon>Actinomycetes</taxon>
        <taxon>Kitasatosporales</taxon>
        <taxon>Streptomycetaceae</taxon>
        <taxon>Kitasatospora</taxon>
    </lineage>
</organism>
<keyword evidence="2" id="KW-0238">DNA-binding</keyword>
<dbReference type="PROSITE" id="PS01124">
    <property type="entry name" value="HTH_ARAC_FAMILY_2"/>
    <property type="match status" value="1"/>
</dbReference>
<dbReference type="Proteomes" id="UP001432222">
    <property type="component" value="Chromosome"/>
</dbReference>
<protein>
    <submittedName>
        <fullName evidence="5">AraC family transcriptional regulator</fullName>
    </submittedName>
</protein>
<dbReference type="PROSITE" id="PS00041">
    <property type="entry name" value="HTH_ARAC_FAMILY_1"/>
    <property type="match status" value="1"/>
</dbReference>
<dbReference type="RefSeq" id="WP_328958669.1">
    <property type="nucleotide sequence ID" value="NZ_CP108110.1"/>
</dbReference>
<accession>A0ABZ1UAK4</accession>
<dbReference type="EMBL" id="CP108110">
    <property type="protein sequence ID" value="WUQ88118.1"/>
    <property type="molecule type" value="Genomic_DNA"/>
</dbReference>
<keyword evidence="1" id="KW-0805">Transcription regulation</keyword>
<evidence type="ECO:0000256" key="1">
    <source>
        <dbReference type="ARBA" id="ARBA00023015"/>
    </source>
</evidence>
<proteinExistence type="predicted"/>
<dbReference type="InterPro" id="IPR009057">
    <property type="entry name" value="Homeodomain-like_sf"/>
</dbReference>
<dbReference type="InterPro" id="IPR018062">
    <property type="entry name" value="HTH_AraC-typ_CS"/>
</dbReference>
<dbReference type="InterPro" id="IPR050204">
    <property type="entry name" value="AraC_XylS_family_regulators"/>
</dbReference>
<name>A0ABZ1UAK4_9ACTN</name>
<evidence type="ECO:0000256" key="3">
    <source>
        <dbReference type="ARBA" id="ARBA00023163"/>
    </source>
</evidence>
<evidence type="ECO:0000313" key="6">
    <source>
        <dbReference type="Proteomes" id="UP001432222"/>
    </source>
</evidence>
<keyword evidence="3" id="KW-0804">Transcription</keyword>
<sequence>MENGEGTGPRLVVGAGYALYRGPLADSHTHRHAAFQVAFAPGAADPVPMVTATDGDGVRHRGAALVVAPMVRHRMEPVRELVTYFIDPHCAFADRLRAPGGPGITVAPQWRGLREEQVRPAGAQPSARVDPRLRAAMEAAGDDAVPLAGLAARVGLSPQRLRALAQEQLGLPLARWRIWRRLARAADALRAGSTPAEAALLGGFADQAHFGRRMREMTGLTPAAVLPALRPASGQARRAT</sequence>
<dbReference type="Gene3D" id="1.10.10.60">
    <property type="entry name" value="Homeodomain-like"/>
    <property type="match status" value="1"/>
</dbReference>